<reference evidence="3" key="2">
    <citation type="submission" date="2022-03" db="EMBL/GenBank/DDBJ databases">
        <title>Genome Encyclopedia of Bacteria and Archaea VI: Functional Genomics of Type Strains.</title>
        <authorList>
            <person name="Whitman W."/>
        </authorList>
    </citation>
    <scope>NUCLEOTIDE SEQUENCE</scope>
    <source>
        <strain evidence="3">HSC-15S17</strain>
    </source>
</reference>
<evidence type="ECO:0000313" key="3">
    <source>
        <dbReference type="EMBL" id="MCP2007046.1"/>
    </source>
</evidence>
<dbReference type="EMBL" id="JALJZU010000001">
    <property type="protein sequence ID" value="MCP2007046.1"/>
    <property type="molecule type" value="Genomic_DNA"/>
</dbReference>
<dbReference type="Proteomes" id="UP001162889">
    <property type="component" value="Unassembled WGS sequence"/>
</dbReference>
<evidence type="ECO:0000256" key="1">
    <source>
        <dbReference type="SAM" id="MobiDB-lite"/>
    </source>
</evidence>
<dbReference type="EMBL" id="JAHTGR010000006">
    <property type="protein sequence ID" value="MBV6321959.1"/>
    <property type="molecule type" value="Genomic_DNA"/>
</dbReference>
<organism evidence="2 4">
    <name type="scientific">Duganella violaceipulchra</name>
    <dbReference type="NCBI Taxonomy" id="2849652"/>
    <lineage>
        <taxon>Bacteria</taxon>
        <taxon>Pseudomonadati</taxon>
        <taxon>Pseudomonadota</taxon>
        <taxon>Betaproteobacteria</taxon>
        <taxon>Burkholderiales</taxon>
        <taxon>Oxalobacteraceae</taxon>
        <taxon>Telluria group</taxon>
        <taxon>Duganella</taxon>
    </lineage>
</organism>
<evidence type="ECO:0000313" key="2">
    <source>
        <dbReference type="EMBL" id="MBV6321959.1"/>
    </source>
</evidence>
<dbReference type="RefSeq" id="WP_217942745.1">
    <property type="nucleotide sequence ID" value="NZ_JAHTGR010000006.1"/>
</dbReference>
<keyword evidence="5" id="KW-1185">Reference proteome</keyword>
<dbReference type="AlphaFoldDB" id="A0AA41H7H2"/>
<accession>A0AA41H7H2</accession>
<feature type="region of interest" description="Disordered" evidence="1">
    <location>
        <begin position="58"/>
        <end position="77"/>
    </location>
</feature>
<proteinExistence type="predicted"/>
<gene>
    <name evidence="2" type="ORF">KVP70_13505</name>
    <name evidence="3" type="ORF">L1274_000734</name>
</gene>
<reference evidence="2" key="1">
    <citation type="submission" date="2021-07" db="EMBL/GenBank/DDBJ databases">
        <title>Characterization of violacein-producing bacteria and related species.</title>
        <authorList>
            <person name="Wilson H.S."/>
            <person name="De Leon M.E."/>
        </authorList>
    </citation>
    <scope>NUCLEOTIDE SEQUENCE</scope>
    <source>
        <strain evidence="2">HSC-15S17</strain>
    </source>
</reference>
<name>A0AA41H7H2_9BURK</name>
<comment type="caution">
    <text evidence="2">The sequence shown here is derived from an EMBL/GenBank/DDBJ whole genome shotgun (WGS) entry which is preliminary data.</text>
</comment>
<evidence type="ECO:0000313" key="4">
    <source>
        <dbReference type="Proteomes" id="UP001155901"/>
    </source>
</evidence>
<sequence>MNTAANHMTAGRDSRLAVFAAMDYEYQDSGLLGAITGGNLDASDRIATGSTYALREIERTNRNAPAPKLVSREGVAP</sequence>
<evidence type="ECO:0000313" key="5">
    <source>
        <dbReference type="Proteomes" id="UP001162889"/>
    </source>
</evidence>
<protein>
    <submittedName>
        <fullName evidence="2">Uncharacterized protein</fullName>
    </submittedName>
</protein>
<dbReference type="Proteomes" id="UP001155901">
    <property type="component" value="Unassembled WGS sequence"/>
</dbReference>